<dbReference type="Proteomes" id="UP001365542">
    <property type="component" value="Unassembled WGS sequence"/>
</dbReference>
<proteinExistence type="predicted"/>
<organism evidence="1 2">
    <name type="scientific">Orbilia ellipsospora</name>
    <dbReference type="NCBI Taxonomy" id="2528407"/>
    <lineage>
        <taxon>Eukaryota</taxon>
        <taxon>Fungi</taxon>
        <taxon>Dikarya</taxon>
        <taxon>Ascomycota</taxon>
        <taxon>Pezizomycotina</taxon>
        <taxon>Orbiliomycetes</taxon>
        <taxon>Orbiliales</taxon>
        <taxon>Orbiliaceae</taxon>
        <taxon>Orbilia</taxon>
    </lineage>
</organism>
<protein>
    <submittedName>
        <fullName evidence="1">Uncharacterized protein</fullName>
    </submittedName>
</protein>
<keyword evidence="2" id="KW-1185">Reference proteome</keyword>
<reference evidence="1 2" key="1">
    <citation type="submission" date="2019-10" db="EMBL/GenBank/DDBJ databases">
        <authorList>
            <person name="Palmer J.M."/>
        </authorList>
    </citation>
    <scope>NUCLEOTIDE SEQUENCE [LARGE SCALE GENOMIC DNA]</scope>
    <source>
        <strain evidence="1 2">TWF694</strain>
    </source>
</reference>
<dbReference type="AlphaFoldDB" id="A0AAV9X6R0"/>
<evidence type="ECO:0000313" key="2">
    <source>
        <dbReference type="Proteomes" id="UP001365542"/>
    </source>
</evidence>
<gene>
    <name evidence="1" type="ORF">TWF694_011835</name>
</gene>
<accession>A0AAV9X6R0</accession>
<comment type="caution">
    <text evidence="1">The sequence shown here is derived from an EMBL/GenBank/DDBJ whole genome shotgun (WGS) entry which is preliminary data.</text>
</comment>
<name>A0AAV9X6R0_9PEZI</name>
<dbReference type="EMBL" id="JAVHJO010000009">
    <property type="protein sequence ID" value="KAK6537661.1"/>
    <property type="molecule type" value="Genomic_DNA"/>
</dbReference>
<evidence type="ECO:0000313" key="1">
    <source>
        <dbReference type="EMBL" id="KAK6537661.1"/>
    </source>
</evidence>
<sequence length="76" mass="8826">MPTENVIVIRTVNVFVSDTVYEKRVVRSQETGEASRGVKLWLARREGTKWKGERCRVRKGEGVSYEDLRTSQEPRD</sequence>